<dbReference type="Proteomes" id="UP001162164">
    <property type="component" value="Unassembled WGS sequence"/>
</dbReference>
<evidence type="ECO:0000313" key="2">
    <source>
        <dbReference type="EMBL" id="KAJ8971369.1"/>
    </source>
</evidence>
<organism evidence="2 3">
    <name type="scientific">Molorchus minor</name>
    <dbReference type="NCBI Taxonomy" id="1323400"/>
    <lineage>
        <taxon>Eukaryota</taxon>
        <taxon>Metazoa</taxon>
        <taxon>Ecdysozoa</taxon>
        <taxon>Arthropoda</taxon>
        <taxon>Hexapoda</taxon>
        <taxon>Insecta</taxon>
        <taxon>Pterygota</taxon>
        <taxon>Neoptera</taxon>
        <taxon>Endopterygota</taxon>
        <taxon>Coleoptera</taxon>
        <taxon>Polyphaga</taxon>
        <taxon>Cucujiformia</taxon>
        <taxon>Chrysomeloidea</taxon>
        <taxon>Cerambycidae</taxon>
        <taxon>Lamiinae</taxon>
        <taxon>Monochamini</taxon>
        <taxon>Molorchus</taxon>
    </lineage>
</organism>
<feature type="compositionally biased region" description="Polar residues" evidence="1">
    <location>
        <begin position="185"/>
        <end position="198"/>
    </location>
</feature>
<evidence type="ECO:0000313" key="3">
    <source>
        <dbReference type="Proteomes" id="UP001162164"/>
    </source>
</evidence>
<feature type="compositionally biased region" description="Acidic residues" evidence="1">
    <location>
        <begin position="398"/>
        <end position="407"/>
    </location>
</feature>
<comment type="caution">
    <text evidence="2">The sequence shown here is derived from an EMBL/GenBank/DDBJ whole genome shotgun (WGS) entry which is preliminary data.</text>
</comment>
<feature type="region of interest" description="Disordered" evidence="1">
    <location>
        <begin position="341"/>
        <end position="372"/>
    </location>
</feature>
<protein>
    <submittedName>
        <fullName evidence="2">Uncharacterized protein</fullName>
    </submittedName>
</protein>
<gene>
    <name evidence="2" type="ORF">NQ317_016564</name>
</gene>
<feature type="region of interest" description="Disordered" evidence="1">
    <location>
        <begin position="137"/>
        <end position="273"/>
    </location>
</feature>
<sequence>MNGKGLTAWLLKKNPDENVNHLPSAASCVVDGINASGDSLDSNKRYEVIVYVLHEFDRIICLKIIGPCTKNEQRINSAHFQQHVYGALKPETIETVDGNASGNVNVTHVAENKAEKQHLNEILNIMDVNVVTNTRRSLPDIPSEQGTAVNWEPSGDNSSEHYATVGQYPNSVKRHTLPNGIESRPSISQHSSLSQADDTFSPYERVKYDKIKSKEHPYAQLQPTTSRPAVYNEEAPSTSEERMNLLRVDGVSSSNEPSAPSRSRRSSAHSNGGLNIPAASAVAGVLAASPELPYMTPPVTQANFSGDSQDSSKGYTSISVREPLANIIAQTKLLNKSKRELDPHYSTVSDDSDDVYTTIPDPNNPIYNSESETYARIPPLPITVEAEVNQVPSHSQNDVDETCDELYEPPPPSIKQTSGHNTQTQSHSRQEKRQANSPLPPPPSASSFDFHTDKVQVMKNLDDLYAKVHKNKREDISDKSSENGSDVPNSFGRTSLPIALEIQILDMKCLKNRTPPECDPNYEELRHRISNASDCADEPNYESMPSEIASEPNYAAVKSNGSESDPNYESVSQTDPNYESVKDLELPYERLDEDSTRTNSDLSGYEKSYEHDTSESSNSGGKSLSDKTEPPYEVLNNDIDSEVPGYEKIKNKCFVGSQSSGSSGIRLDQLLPNLLDEDGVFQV</sequence>
<feature type="region of interest" description="Disordered" evidence="1">
    <location>
        <begin position="556"/>
        <end position="640"/>
    </location>
</feature>
<feature type="compositionally biased region" description="Basic and acidic residues" evidence="1">
    <location>
        <begin position="580"/>
        <end position="596"/>
    </location>
</feature>
<feature type="compositionally biased region" description="Basic and acidic residues" evidence="1">
    <location>
        <begin position="204"/>
        <end position="217"/>
    </location>
</feature>
<feature type="compositionally biased region" description="Low complexity" evidence="1">
    <location>
        <begin position="252"/>
        <end position="261"/>
    </location>
</feature>
<accession>A0ABQ9J319</accession>
<feature type="compositionally biased region" description="Polar residues" evidence="1">
    <location>
        <begin position="482"/>
        <end position="493"/>
    </location>
</feature>
<dbReference type="EMBL" id="JAPWTJ010001491">
    <property type="protein sequence ID" value="KAJ8971369.1"/>
    <property type="molecule type" value="Genomic_DNA"/>
</dbReference>
<name>A0ABQ9J319_9CUCU</name>
<feature type="region of interest" description="Disordered" evidence="1">
    <location>
        <begin position="472"/>
        <end position="493"/>
    </location>
</feature>
<feature type="region of interest" description="Disordered" evidence="1">
    <location>
        <begin position="390"/>
        <end position="449"/>
    </location>
</feature>
<proteinExistence type="predicted"/>
<reference evidence="2" key="1">
    <citation type="journal article" date="2023" name="Insect Mol. Biol.">
        <title>Genome sequencing provides insights into the evolution of gene families encoding plant cell wall-degrading enzymes in longhorned beetles.</title>
        <authorList>
            <person name="Shin N.R."/>
            <person name="Okamura Y."/>
            <person name="Kirsch R."/>
            <person name="Pauchet Y."/>
        </authorList>
    </citation>
    <scope>NUCLEOTIDE SEQUENCE</scope>
    <source>
        <strain evidence="2">MMC_N1</strain>
    </source>
</reference>
<keyword evidence="3" id="KW-1185">Reference proteome</keyword>
<feature type="compositionally biased region" description="Polar residues" evidence="1">
    <location>
        <begin position="559"/>
        <end position="577"/>
    </location>
</feature>
<feature type="compositionally biased region" description="Polar residues" evidence="1">
    <location>
        <begin position="414"/>
        <end position="427"/>
    </location>
</feature>
<evidence type="ECO:0000256" key="1">
    <source>
        <dbReference type="SAM" id="MobiDB-lite"/>
    </source>
</evidence>
<dbReference type="PROSITE" id="PS51257">
    <property type="entry name" value="PROKAR_LIPOPROTEIN"/>
    <property type="match status" value="1"/>
</dbReference>
<feature type="compositionally biased region" description="Basic and acidic residues" evidence="1">
    <location>
        <begin position="472"/>
        <end position="481"/>
    </location>
</feature>